<dbReference type="Pfam" id="PF14223">
    <property type="entry name" value="Retrotran_gag_2"/>
    <property type="match status" value="1"/>
</dbReference>
<evidence type="ECO:0000256" key="3">
    <source>
        <dbReference type="ARBA" id="ARBA00022670"/>
    </source>
</evidence>
<dbReference type="Proteomes" id="UP000299102">
    <property type="component" value="Unassembled WGS sequence"/>
</dbReference>
<feature type="compositionally biased region" description="Polar residues" evidence="17">
    <location>
        <begin position="719"/>
        <end position="729"/>
    </location>
</feature>
<dbReference type="GO" id="GO:0003676">
    <property type="term" value="F:nucleic acid binding"/>
    <property type="evidence" value="ECO:0007669"/>
    <property type="project" value="InterPro"/>
</dbReference>
<dbReference type="GO" id="GO:0005524">
    <property type="term" value="F:ATP binding"/>
    <property type="evidence" value="ECO:0007669"/>
    <property type="project" value="UniProtKB-KW"/>
</dbReference>
<evidence type="ECO:0000313" key="21">
    <source>
        <dbReference type="Proteomes" id="UP000299102"/>
    </source>
</evidence>
<keyword evidence="5" id="KW-0479">Metal-binding</keyword>
<dbReference type="InterPro" id="IPR036875">
    <property type="entry name" value="Znf_CCHC_sf"/>
</dbReference>
<dbReference type="EMBL" id="BGZK01000185">
    <property type="protein sequence ID" value="GBP26796.1"/>
    <property type="molecule type" value="Genomic_DNA"/>
</dbReference>
<evidence type="ECO:0000256" key="14">
    <source>
        <dbReference type="ARBA" id="ARBA00023113"/>
    </source>
</evidence>
<name>A0A4C1ULF1_EUMVA</name>
<dbReference type="InterPro" id="IPR054722">
    <property type="entry name" value="PolX-like_BBD"/>
</dbReference>
<dbReference type="InterPro" id="IPR036397">
    <property type="entry name" value="RNaseH_sf"/>
</dbReference>
<gene>
    <name evidence="20" type="ORF">EVAR_81161_1</name>
</gene>
<feature type="domain" description="CCHC-type" evidence="18">
    <location>
        <begin position="207"/>
        <end position="222"/>
    </location>
</feature>
<dbReference type="GO" id="GO:0008233">
    <property type="term" value="F:peptidase activity"/>
    <property type="evidence" value="ECO:0007669"/>
    <property type="project" value="UniProtKB-KW"/>
</dbReference>
<dbReference type="Pfam" id="PF22936">
    <property type="entry name" value="Pol_BBD"/>
    <property type="match status" value="1"/>
</dbReference>
<dbReference type="InterPro" id="IPR057670">
    <property type="entry name" value="SH3_retrovirus"/>
</dbReference>
<dbReference type="InterPro" id="IPR025724">
    <property type="entry name" value="GAG-pre-integrase_dom"/>
</dbReference>
<keyword evidence="10" id="KW-0460">Magnesium</keyword>
<accession>A0A4C1ULF1</accession>
<dbReference type="PANTHER" id="PTHR42648">
    <property type="entry name" value="TRANSPOSASE, PUTATIVE-RELATED"/>
    <property type="match status" value="1"/>
</dbReference>
<dbReference type="PROSITE" id="PS50994">
    <property type="entry name" value="INTEGRASE"/>
    <property type="match status" value="1"/>
</dbReference>
<evidence type="ECO:0000256" key="13">
    <source>
        <dbReference type="ARBA" id="ARBA00022932"/>
    </source>
</evidence>
<evidence type="ECO:0000259" key="19">
    <source>
        <dbReference type="PROSITE" id="PS50994"/>
    </source>
</evidence>
<keyword evidence="6" id="KW-0547">Nucleotide-binding</keyword>
<proteinExistence type="predicted"/>
<dbReference type="PANTHER" id="PTHR42648:SF11">
    <property type="entry name" value="TRANSPOSON TY4-P GAG-POL POLYPROTEIN"/>
    <property type="match status" value="1"/>
</dbReference>
<evidence type="ECO:0000256" key="2">
    <source>
        <dbReference type="ARBA" id="ARBA00022612"/>
    </source>
</evidence>
<evidence type="ECO:0000256" key="4">
    <source>
        <dbReference type="ARBA" id="ARBA00022722"/>
    </source>
</evidence>
<feature type="compositionally biased region" description="Acidic residues" evidence="17">
    <location>
        <begin position="706"/>
        <end position="715"/>
    </location>
</feature>
<keyword evidence="4" id="KW-0540">Nuclease</keyword>
<feature type="domain" description="Integrase catalytic" evidence="19">
    <location>
        <begin position="424"/>
        <end position="599"/>
    </location>
</feature>
<evidence type="ECO:0000256" key="10">
    <source>
        <dbReference type="ARBA" id="ARBA00022842"/>
    </source>
</evidence>
<dbReference type="GO" id="GO:0006508">
    <property type="term" value="P:proteolysis"/>
    <property type="evidence" value="ECO:0007669"/>
    <property type="project" value="UniProtKB-KW"/>
</dbReference>
<protein>
    <submittedName>
        <fullName evidence="20">Retrovirus-related Pol polyprotein from transposon TNT 1-94</fullName>
    </submittedName>
</protein>
<feature type="compositionally biased region" description="Polar residues" evidence="17">
    <location>
        <begin position="675"/>
        <end position="704"/>
    </location>
</feature>
<evidence type="ECO:0000256" key="7">
    <source>
        <dbReference type="ARBA" id="ARBA00022759"/>
    </source>
</evidence>
<dbReference type="AlphaFoldDB" id="A0A4C1ULF1"/>
<evidence type="ECO:0000256" key="6">
    <source>
        <dbReference type="ARBA" id="ARBA00022741"/>
    </source>
</evidence>
<dbReference type="GO" id="GO:0003964">
    <property type="term" value="F:RNA-directed DNA polymerase activity"/>
    <property type="evidence" value="ECO:0007669"/>
    <property type="project" value="UniProtKB-KW"/>
</dbReference>
<keyword evidence="13" id="KW-0548">Nucleotidyltransferase</keyword>
<keyword evidence="16" id="KW-0862">Zinc</keyword>
<keyword evidence="2" id="KW-1188">Viral release from host cell</keyword>
<dbReference type="Gene3D" id="4.10.60.10">
    <property type="entry name" value="Zinc finger, CCHC-type"/>
    <property type="match status" value="1"/>
</dbReference>
<evidence type="ECO:0000256" key="11">
    <source>
        <dbReference type="ARBA" id="ARBA00022908"/>
    </source>
</evidence>
<evidence type="ECO:0000256" key="12">
    <source>
        <dbReference type="ARBA" id="ARBA00022918"/>
    </source>
</evidence>
<sequence>MGSNNNMTLIERLTGRDNFASWKFAVKTYLEHEDLWECVSGTGEVDPKKDVKAKSKIILLVDPINYVHVQDASSAKEVWEKLCKAFDDSGLTRRVGLLRDLITTTLENCQSIEEYVNKIMTTAHKLRNIGFKVDDEWLGTLLLVGLPDEYKPMIMAIESSGVAITADSIKTKLLQEVKNRDPSVFFVNKSKNNKQLFKQNKQTKGPRCYSCNNYGHIAKHCKVKNNKKQTDNSFVAVFSATNNNNSGWYVDSGAAMHMTMNKDWIYDETPPPIKTIRVANDKELRVESCGKVNIHVKSKNGSTNSIQVTNVLYVPELSTNLLSVSNIINNKGNIKFDSKGCYLYNKDNVEVAMATLVNNMYKLNVVSVQAFLSTTNDDFYLWHQRLGHLNYNDMKKLKDHTDGVTMPQNSELTCVPCIKGKQARSPFPCEGSRANQLLEIIHSDICGPMEVNSLGNARYFLTFTDDFSRKVCVFTIKSKSECLDKFKEYKSYVENKLDTKIKTIRTDNGTEYLNKNFTDYLKLHGINHQTSTPYTPQQNGLSERMNRTLLEKARCMLINANLQKSLWAEAIRTAAYITNRTPTRALNYKTPEEVWSGRKPDLSHMRIFGCEAMMHIPKEKLKKWDSKSCKMIFVGYCEDSKGYRLLDPKTKTVTKSRDVVFLENSIKTDTVPVTLSDTKKQQQVSRNSLSESSDCSTDISTHTAVESDDGDEEYVPEQSIGTPPTSNITLRPRNRPNPKVEPKSYLCMANVPQTYEDALSSEDSELWIKSIKEELKAHEDNGTWELVKKPDNVRLLDCKWVFRVKNEESSPRSNENNTLESYSDADYANDPVTRRSTTGYVFMKNGAAVTWSSQRQTTVALSTTEAEFMASCSATKEALWIRQLLLDIVRGGSRPEPEVELRHLTAQCLNLKLRGVGSPTPILQQAVSLSFLYKLQRSPFKAHLGDGLDGWGRATEIDRGRPALRLRTRPDAVPVTLDKVIWFEICKRNLIGACIRNNTSGALRPCVGVRRRARIIDCSGGPMRPGLRNDDGDWIIYLRCRFEHLVFDPLVASFEPGLFDFTDNSLNHQATAGQHALYIIHESEREHVLHSRDTEVFHVCEFVSFGMSYRRITECTEPEKFGLSKNG</sequence>
<dbReference type="Pfam" id="PF13976">
    <property type="entry name" value="gag_pre-integrs"/>
    <property type="match status" value="1"/>
</dbReference>
<keyword evidence="3" id="KW-0645">Protease</keyword>
<keyword evidence="15" id="KW-0233">DNA recombination</keyword>
<evidence type="ECO:0000256" key="15">
    <source>
        <dbReference type="ARBA" id="ARBA00023172"/>
    </source>
</evidence>
<keyword evidence="13" id="KW-0808">Transferase</keyword>
<evidence type="ECO:0000256" key="8">
    <source>
        <dbReference type="ARBA" id="ARBA00022801"/>
    </source>
</evidence>
<keyword evidence="7" id="KW-0255">Endonuclease</keyword>
<dbReference type="GO" id="GO:0008270">
    <property type="term" value="F:zinc ion binding"/>
    <property type="evidence" value="ECO:0007669"/>
    <property type="project" value="UniProtKB-KW"/>
</dbReference>
<dbReference type="Pfam" id="PF00665">
    <property type="entry name" value="rve"/>
    <property type="match status" value="1"/>
</dbReference>
<dbReference type="InterPro" id="IPR001584">
    <property type="entry name" value="Integrase_cat-core"/>
</dbReference>
<dbReference type="SUPFAM" id="SSF57756">
    <property type="entry name" value="Retrovirus zinc finger-like domains"/>
    <property type="match status" value="1"/>
</dbReference>
<keyword evidence="21" id="KW-1185">Reference proteome</keyword>
<dbReference type="InterPro" id="IPR039537">
    <property type="entry name" value="Retrotran_Ty1/copia-like"/>
</dbReference>
<feature type="region of interest" description="Disordered" evidence="17">
    <location>
        <begin position="675"/>
        <end position="742"/>
    </location>
</feature>
<dbReference type="InterPro" id="IPR012337">
    <property type="entry name" value="RNaseH-like_sf"/>
</dbReference>
<comment type="function">
    <text evidence="1">The aspartyl protease (PR) mediates the proteolytic cleavages of the Gag and Gag-Pol polyproteins after assembly of the VLP.</text>
</comment>
<dbReference type="GO" id="GO:0015074">
    <property type="term" value="P:DNA integration"/>
    <property type="evidence" value="ECO:0007669"/>
    <property type="project" value="UniProtKB-KW"/>
</dbReference>
<evidence type="ECO:0000256" key="9">
    <source>
        <dbReference type="ARBA" id="ARBA00022840"/>
    </source>
</evidence>
<keyword evidence="13" id="KW-0239">DNA-directed DNA polymerase</keyword>
<dbReference type="SUPFAM" id="SSF53098">
    <property type="entry name" value="Ribonuclease H-like"/>
    <property type="match status" value="1"/>
</dbReference>
<feature type="region of interest" description="Disordered" evidence="17">
    <location>
        <begin position="807"/>
        <end position="830"/>
    </location>
</feature>
<keyword evidence="9" id="KW-0067">ATP-binding</keyword>
<keyword evidence="16" id="KW-0863">Zinc-finger</keyword>
<evidence type="ECO:0000256" key="1">
    <source>
        <dbReference type="ARBA" id="ARBA00002180"/>
    </source>
</evidence>
<dbReference type="GO" id="GO:0006310">
    <property type="term" value="P:DNA recombination"/>
    <property type="evidence" value="ECO:0007669"/>
    <property type="project" value="UniProtKB-KW"/>
</dbReference>
<evidence type="ECO:0000256" key="5">
    <source>
        <dbReference type="ARBA" id="ARBA00022723"/>
    </source>
</evidence>
<keyword evidence="14" id="KW-0917">Virion maturation</keyword>
<keyword evidence="12" id="KW-0695">RNA-directed DNA polymerase</keyword>
<keyword evidence="11" id="KW-0229">DNA integration</keyword>
<comment type="caution">
    <text evidence="20">The sequence shown here is derived from an EMBL/GenBank/DDBJ whole genome shotgun (WGS) entry which is preliminary data.</text>
</comment>
<dbReference type="InterPro" id="IPR001878">
    <property type="entry name" value="Znf_CCHC"/>
</dbReference>
<reference evidence="20 21" key="1">
    <citation type="journal article" date="2019" name="Commun. Biol.">
        <title>The bagworm genome reveals a unique fibroin gene that provides high tensile strength.</title>
        <authorList>
            <person name="Kono N."/>
            <person name="Nakamura H."/>
            <person name="Ohtoshi R."/>
            <person name="Tomita M."/>
            <person name="Numata K."/>
            <person name="Arakawa K."/>
        </authorList>
    </citation>
    <scope>NUCLEOTIDE SEQUENCE [LARGE SCALE GENOMIC DNA]</scope>
</reference>
<evidence type="ECO:0000256" key="16">
    <source>
        <dbReference type="PROSITE-ProRule" id="PRU00047"/>
    </source>
</evidence>
<keyword evidence="8" id="KW-0378">Hydrolase</keyword>
<evidence type="ECO:0000313" key="20">
    <source>
        <dbReference type="EMBL" id="GBP26796.1"/>
    </source>
</evidence>
<dbReference type="CDD" id="cd09272">
    <property type="entry name" value="RNase_HI_RT_Ty1"/>
    <property type="match status" value="1"/>
</dbReference>
<dbReference type="OrthoDB" id="422839at2759"/>
<dbReference type="Gene3D" id="3.30.420.10">
    <property type="entry name" value="Ribonuclease H-like superfamily/Ribonuclease H"/>
    <property type="match status" value="1"/>
</dbReference>
<dbReference type="GO" id="GO:0003887">
    <property type="term" value="F:DNA-directed DNA polymerase activity"/>
    <property type="evidence" value="ECO:0007669"/>
    <property type="project" value="UniProtKB-KW"/>
</dbReference>
<organism evidence="20 21">
    <name type="scientific">Eumeta variegata</name>
    <name type="common">Bagworm moth</name>
    <name type="synonym">Eumeta japonica</name>
    <dbReference type="NCBI Taxonomy" id="151549"/>
    <lineage>
        <taxon>Eukaryota</taxon>
        <taxon>Metazoa</taxon>
        <taxon>Ecdysozoa</taxon>
        <taxon>Arthropoda</taxon>
        <taxon>Hexapoda</taxon>
        <taxon>Insecta</taxon>
        <taxon>Pterygota</taxon>
        <taxon>Neoptera</taxon>
        <taxon>Endopterygota</taxon>
        <taxon>Lepidoptera</taxon>
        <taxon>Glossata</taxon>
        <taxon>Ditrysia</taxon>
        <taxon>Tineoidea</taxon>
        <taxon>Psychidae</taxon>
        <taxon>Oiketicinae</taxon>
        <taxon>Eumeta</taxon>
    </lineage>
</organism>
<dbReference type="STRING" id="151549.A0A4C1ULF1"/>
<dbReference type="GO" id="GO:0004519">
    <property type="term" value="F:endonuclease activity"/>
    <property type="evidence" value="ECO:0007669"/>
    <property type="project" value="UniProtKB-KW"/>
</dbReference>
<evidence type="ECO:0000259" key="18">
    <source>
        <dbReference type="PROSITE" id="PS50158"/>
    </source>
</evidence>
<dbReference type="PROSITE" id="PS50158">
    <property type="entry name" value="ZF_CCHC"/>
    <property type="match status" value="1"/>
</dbReference>
<evidence type="ECO:0000256" key="17">
    <source>
        <dbReference type="SAM" id="MobiDB-lite"/>
    </source>
</evidence>
<dbReference type="Pfam" id="PF25597">
    <property type="entry name" value="SH3_retrovirus"/>
    <property type="match status" value="1"/>
</dbReference>